<dbReference type="Pfam" id="PF11826">
    <property type="entry name" value="RctB_central"/>
    <property type="match status" value="1"/>
</dbReference>
<name>A0ABS8WFX9_9GAMM</name>
<protein>
    <recommendedName>
        <fullName evidence="1">Replication initiator protein RctB central region domain-containing protein</fullName>
    </recommendedName>
</protein>
<dbReference type="InterPro" id="IPR021781">
    <property type="entry name" value="RctB_central_dom"/>
</dbReference>
<gene>
    <name evidence="2" type="ORF">K6Y31_21005</name>
</gene>
<evidence type="ECO:0000313" key="3">
    <source>
        <dbReference type="Proteomes" id="UP001201273"/>
    </source>
</evidence>
<sequence>MLIQDGNNFIETDREWKLGSLIHFNINSMSDLDLASLTELQKSRLEVLLHYAKQVDDKVISKAEMAKLLELSLPTATRLLQAFVEKGVLRKIENFKHHSNRSNIFAYEFEPLVKELPTAVVIQEASTNHNNIYQQEVALAKRYSHTVDVQADDFHAFEERKILDAFLGASGQLSFSNFLGADGDNTRSLERRLQTIDKDGKRLIATAKLESDLSCLEVSDTRFIYALLNLTITYHLAHGDLYSKNGQSSIKNITPIARDDLMTWLRLSKNEPNRKFVHDKLHQVENNKFSLELTAEDEEFVHQNKRGKRLFQIVESDARVRKTKANIAAPLPYRYFIKWDTNVLKQMFSTNSLFIFPVEVIQQPFTVFMLYVQTRIVLSKRQKVVYDLDKLASLINFTDPDRSPAIKMLWRDFKKAFPDNATEVRAGRSARSKLVSVRATGSVGGCKFTVIGDKFSSRKPIMQVTIEACEKNILALSQPEKIRKQLMAGGEFDFSKLEALGRGSKSAVKFSNTLPLVASRVEDDNYVQTSPEQPLLKALQLEAKPFVLRKRKYTLIVEASHSKYVFHRYMTEDDYSGMIADVAKLTGNDTGTVLNRVAPAFKSLHLFLLDRKLPLTPKQLRSLLSEIETGSKVEIELSALIQRFQLRARGLACIDADDTDTLKEYIINLI</sequence>
<dbReference type="InterPro" id="IPR036388">
    <property type="entry name" value="WH-like_DNA-bd_sf"/>
</dbReference>
<evidence type="ECO:0000313" key="2">
    <source>
        <dbReference type="EMBL" id="MCE2597257.1"/>
    </source>
</evidence>
<dbReference type="Proteomes" id="UP001201273">
    <property type="component" value="Unassembled WGS sequence"/>
</dbReference>
<comment type="caution">
    <text evidence="2">The sequence shown here is derived from an EMBL/GenBank/DDBJ whole genome shotgun (WGS) entry which is preliminary data.</text>
</comment>
<feature type="domain" description="Replication initiator protein RctB central region" evidence="1">
    <location>
        <begin position="210"/>
        <end position="392"/>
    </location>
</feature>
<accession>A0ABS8WFX9</accession>
<evidence type="ECO:0000259" key="1">
    <source>
        <dbReference type="Pfam" id="PF11826"/>
    </source>
</evidence>
<dbReference type="Gene3D" id="1.10.10.10">
    <property type="entry name" value="Winged helix-like DNA-binding domain superfamily/Winged helix DNA-binding domain"/>
    <property type="match status" value="1"/>
</dbReference>
<reference evidence="2 3" key="1">
    <citation type="journal article" date="2022" name="Environ. Microbiol. Rep.">
        <title>Eco-phylogenetic analyses reveal divergent evolution of vitamin B12 metabolism in the marine bacterial family 'Psychromonadaceae'.</title>
        <authorList>
            <person name="Jin X."/>
            <person name="Yang Y."/>
            <person name="Cao H."/>
            <person name="Gao B."/>
            <person name="Zhao Z."/>
        </authorList>
    </citation>
    <scope>NUCLEOTIDE SEQUENCE [LARGE SCALE GENOMIC DNA]</scope>
    <source>
        <strain evidence="2 3">MKS20</strain>
    </source>
</reference>
<dbReference type="RefSeq" id="WP_233055011.1">
    <property type="nucleotide sequence ID" value="NZ_JAIMJA010000037.1"/>
</dbReference>
<organism evidence="2 3">
    <name type="scientific">Motilimonas cestriensis</name>
    <dbReference type="NCBI Taxonomy" id="2742685"/>
    <lineage>
        <taxon>Bacteria</taxon>
        <taxon>Pseudomonadati</taxon>
        <taxon>Pseudomonadota</taxon>
        <taxon>Gammaproteobacteria</taxon>
        <taxon>Alteromonadales</taxon>
        <taxon>Alteromonadales genera incertae sedis</taxon>
        <taxon>Motilimonas</taxon>
    </lineage>
</organism>
<keyword evidence="3" id="KW-1185">Reference proteome</keyword>
<dbReference type="EMBL" id="JAIMJA010000037">
    <property type="protein sequence ID" value="MCE2597257.1"/>
    <property type="molecule type" value="Genomic_DNA"/>
</dbReference>
<proteinExistence type="predicted"/>